<gene>
    <name evidence="2" type="ORF">SAMN02745136_01614</name>
</gene>
<dbReference type="SUPFAM" id="SSF55729">
    <property type="entry name" value="Acyl-CoA N-acyltransferases (Nat)"/>
    <property type="match status" value="1"/>
</dbReference>
<keyword evidence="3" id="KW-1185">Reference proteome</keyword>
<dbReference type="EMBL" id="FRAC01000009">
    <property type="protein sequence ID" value="SHK07879.1"/>
    <property type="molecule type" value="Genomic_DNA"/>
</dbReference>
<evidence type="ECO:0000259" key="1">
    <source>
        <dbReference type="PROSITE" id="PS51186"/>
    </source>
</evidence>
<dbReference type="Proteomes" id="UP000184386">
    <property type="component" value="Unassembled WGS sequence"/>
</dbReference>
<dbReference type="AlphaFoldDB" id="A0A1M6PIX1"/>
<feature type="domain" description="N-acetyltransferase" evidence="1">
    <location>
        <begin position="1"/>
        <end position="153"/>
    </location>
</feature>
<dbReference type="Pfam" id="PF00583">
    <property type="entry name" value="Acetyltransf_1"/>
    <property type="match status" value="1"/>
</dbReference>
<sequence>MIIREARTKEIRPLLEAGYKIWHKGRSFEEYYRDNSREDAYGTRYVLEAEGEIASSLIVLRLGERFGCKAYGFGSVLTEDAHKGKGYAAGLLDFCIKKLRGEDCIIFLYSEIAPAFYERFHFRILPDNLQKKKGCYCMALCKEEAWEKILTADSLDVPDYF</sequence>
<proteinExistence type="predicted"/>
<evidence type="ECO:0000313" key="2">
    <source>
        <dbReference type="EMBL" id="SHK07879.1"/>
    </source>
</evidence>
<reference evidence="2 3" key="1">
    <citation type="submission" date="2016-11" db="EMBL/GenBank/DDBJ databases">
        <authorList>
            <person name="Jaros S."/>
            <person name="Januszkiewicz K."/>
            <person name="Wedrychowicz H."/>
        </authorList>
    </citation>
    <scope>NUCLEOTIDE SEQUENCE [LARGE SCALE GENOMIC DNA]</scope>
    <source>
        <strain evidence="2 3">DSM 15929</strain>
    </source>
</reference>
<accession>A0A1M6PIX1</accession>
<evidence type="ECO:0000313" key="3">
    <source>
        <dbReference type="Proteomes" id="UP000184386"/>
    </source>
</evidence>
<dbReference type="InterPro" id="IPR016181">
    <property type="entry name" value="Acyl_CoA_acyltransferase"/>
</dbReference>
<protein>
    <submittedName>
        <fullName evidence="2">Acetyltransferase (GNAT) domain-containing protein</fullName>
    </submittedName>
</protein>
<keyword evidence="2" id="KW-0808">Transferase</keyword>
<dbReference type="PROSITE" id="PS51186">
    <property type="entry name" value="GNAT"/>
    <property type="match status" value="1"/>
</dbReference>
<dbReference type="GO" id="GO:0016747">
    <property type="term" value="F:acyltransferase activity, transferring groups other than amino-acyl groups"/>
    <property type="evidence" value="ECO:0007669"/>
    <property type="project" value="InterPro"/>
</dbReference>
<dbReference type="RefSeq" id="WP_073274663.1">
    <property type="nucleotide sequence ID" value="NZ_FRAC01000009.1"/>
</dbReference>
<organism evidence="2 3">
    <name type="scientific">Anaerocolumna jejuensis DSM 15929</name>
    <dbReference type="NCBI Taxonomy" id="1121322"/>
    <lineage>
        <taxon>Bacteria</taxon>
        <taxon>Bacillati</taxon>
        <taxon>Bacillota</taxon>
        <taxon>Clostridia</taxon>
        <taxon>Lachnospirales</taxon>
        <taxon>Lachnospiraceae</taxon>
        <taxon>Anaerocolumna</taxon>
    </lineage>
</organism>
<dbReference type="InterPro" id="IPR000182">
    <property type="entry name" value="GNAT_dom"/>
</dbReference>
<name>A0A1M6PIX1_9FIRM</name>
<dbReference type="Gene3D" id="3.40.630.30">
    <property type="match status" value="1"/>
</dbReference>